<dbReference type="Proteomes" id="UP000316726">
    <property type="component" value="Chromosome 18"/>
</dbReference>
<dbReference type="GO" id="GO:0030258">
    <property type="term" value="P:lipid modification"/>
    <property type="evidence" value="ECO:0007669"/>
    <property type="project" value="TreeGrafter"/>
</dbReference>
<feature type="transmembrane region" description="Helical" evidence="7">
    <location>
        <begin position="466"/>
        <end position="485"/>
    </location>
</feature>
<sequence length="505" mass="56756">MASSCPYHAAYNFVASSFVGSKVLEGFALARGCFRHGVAEPIGRFFASASKSSGLHVSQVSFLAGIFLNVPLAAATRFVPKGKARHAYGALTTLSLLALAYGRDVQQFVWAGAFVYGLMRMFPTRCGHLAWGTVFTYQIYLHYKLGTEEAWNAGAIDFTGSFMMFTLKLISIAMDYQDGHRHIHFGEKRTAHSFRELPAPLEYSGYLFGLGGILVGPHFYYDEYMRYAHNEGEYKTLNTKDSPRVVGAAAKAFMSTFFFIAVYLQLGKVITDRPAILKRVDPNIRAWEKLLIGFVANLEYRVKLYFTWHLEETALILSGFGFSGWSKEDKETPVWTKAVSAAVIECEAPPSFAVAVVKWNRHTGKWLRNYVYTRIPGGGLPALMVTQVIAGIWHGLSPSFVLFFSHSALLIYCSRILYRIQMSYLPKETLPYTNFGHSLLTLFMLNYIAGGYNAVSMKSVLDWWRSVGWCGHYMISFIFVLGFIFPKKKKKKASTEEHATSKKAM</sequence>
<dbReference type="GO" id="GO:0016020">
    <property type="term" value="C:membrane"/>
    <property type="evidence" value="ECO:0007669"/>
    <property type="project" value="UniProtKB-SubCell"/>
</dbReference>
<dbReference type="InterPro" id="IPR049941">
    <property type="entry name" value="LPLAT_7/PORCN-like"/>
</dbReference>
<evidence type="ECO:0000313" key="9">
    <source>
        <dbReference type="Proteomes" id="UP000316726"/>
    </source>
</evidence>
<accession>A0A5B8N189</accession>
<name>A0A5B8N189_9CHLO</name>
<feature type="transmembrane region" description="Helical" evidence="7">
    <location>
        <begin position="371"/>
        <end position="393"/>
    </location>
</feature>
<evidence type="ECO:0000256" key="6">
    <source>
        <dbReference type="ARBA" id="ARBA00023315"/>
    </source>
</evidence>
<dbReference type="PANTHER" id="PTHR13906:SF4">
    <property type="entry name" value="LYSOPHOSPHOLIPID ACYLTRANSFERASE 6"/>
    <property type="match status" value="1"/>
</dbReference>
<dbReference type="InterPro" id="IPR004299">
    <property type="entry name" value="MBOAT_fam"/>
</dbReference>
<feature type="transmembrane region" description="Helical" evidence="7">
    <location>
        <begin position="245"/>
        <end position="264"/>
    </location>
</feature>
<keyword evidence="4 7" id="KW-1133">Transmembrane helix</keyword>
<dbReference type="GO" id="GO:0008654">
    <property type="term" value="P:phospholipid biosynthetic process"/>
    <property type="evidence" value="ECO:0007669"/>
    <property type="project" value="TreeGrafter"/>
</dbReference>
<dbReference type="STRING" id="1764295.A0A5B8N189"/>
<dbReference type="OrthoDB" id="286734at2759"/>
<keyword evidence="2 8" id="KW-0808">Transferase</keyword>
<keyword evidence="3 7" id="KW-0812">Transmembrane</keyword>
<feature type="transmembrane region" description="Helical" evidence="7">
    <location>
        <begin position="430"/>
        <end position="454"/>
    </location>
</feature>
<dbReference type="GO" id="GO:0005783">
    <property type="term" value="C:endoplasmic reticulum"/>
    <property type="evidence" value="ECO:0007669"/>
    <property type="project" value="TreeGrafter"/>
</dbReference>
<keyword evidence="6 8" id="KW-0012">Acyltransferase</keyword>
<gene>
    <name evidence="8" type="ORF">A3770_18p81080</name>
</gene>
<feature type="transmembrane region" description="Helical" evidence="7">
    <location>
        <begin position="399"/>
        <end position="418"/>
    </location>
</feature>
<evidence type="ECO:0000256" key="4">
    <source>
        <dbReference type="ARBA" id="ARBA00022989"/>
    </source>
</evidence>
<dbReference type="GO" id="GO:0019432">
    <property type="term" value="P:triglyceride biosynthetic process"/>
    <property type="evidence" value="ECO:0007669"/>
    <property type="project" value="TreeGrafter"/>
</dbReference>
<evidence type="ECO:0000256" key="1">
    <source>
        <dbReference type="ARBA" id="ARBA00004141"/>
    </source>
</evidence>
<organism evidence="8 9">
    <name type="scientific">Chloropicon primus</name>
    <dbReference type="NCBI Taxonomy" id="1764295"/>
    <lineage>
        <taxon>Eukaryota</taxon>
        <taxon>Viridiplantae</taxon>
        <taxon>Chlorophyta</taxon>
        <taxon>Chloropicophyceae</taxon>
        <taxon>Chloropicales</taxon>
        <taxon>Chloropicaceae</taxon>
        <taxon>Chloropicon</taxon>
    </lineage>
</organism>
<feature type="transmembrane region" description="Helical" evidence="7">
    <location>
        <begin position="60"/>
        <end position="79"/>
    </location>
</feature>
<dbReference type="EMBL" id="CP031051">
    <property type="protein sequence ID" value="QDZ25590.1"/>
    <property type="molecule type" value="Genomic_DNA"/>
</dbReference>
<keyword evidence="9" id="KW-1185">Reference proteome</keyword>
<dbReference type="PANTHER" id="PTHR13906">
    <property type="entry name" value="PORCUPINE"/>
    <property type="match status" value="1"/>
</dbReference>
<dbReference type="AlphaFoldDB" id="A0A5B8N189"/>
<protein>
    <submittedName>
        <fullName evidence="8">Lysophospholipid acyltransferase</fullName>
    </submittedName>
</protein>
<evidence type="ECO:0000313" key="8">
    <source>
        <dbReference type="EMBL" id="QDZ25590.1"/>
    </source>
</evidence>
<feature type="transmembrane region" description="Helical" evidence="7">
    <location>
        <begin position="203"/>
        <end position="221"/>
    </location>
</feature>
<evidence type="ECO:0000256" key="7">
    <source>
        <dbReference type="SAM" id="Phobius"/>
    </source>
</evidence>
<evidence type="ECO:0000256" key="5">
    <source>
        <dbReference type="ARBA" id="ARBA00023136"/>
    </source>
</evidence>
<comment type="subcellular location">
    <subcellularLocation>
        <location evidence="1">Membrane</location>
        <topology evidence="1">Multi-pass membrane protein</topology>
    </subcellularLocation>
</comment>
<reference evidence="8 9" key="1">
    <citation type="submission" date="2018-07" db="EMBL/GenBank/DDBJ databases">
        <title>The complete nuclear genome of the prasinophyte Chloropicon primus (CCMP1205).</title>
        <authorList>
            <person name="Pombert J.-F."/>
            <person name="Otis C."/>
            <person name="Turmel M."/>
            <person name="Lemieux C."/>
        </authorList>
    </citation>
    <scope>NUCLEOTIDE SEQUENCE [LARGE SCALE GENOMIC DNA]</scope>
    <source>
        <strain evidence="8 9">CCMP1205</strain>
    </source>
</reference>
<dbReference type="GO" id="GO:0016746">
    <property type="term" value="F:acyltransferase activity"/>
    <property type="evidence" value="ECO:0007669"/>
    <property type="project" value="UniProtKB-KW"/>
</dbReference>
<evidence type="ECO:0000256" key="2">
    <source>
        <dbReference type="ARBA" id="ARBA00022679"/>
    </source>
</evidence>
<keyword evidence="5 7" id="KW-0472">Membrane</keyword>
<dbReference type="Pfam" id="PF03062">
    <property type="entry name" value="MBOAT"/>
    <property type="match status" value="1"/>
</dbReference>
<proteinExistence type="predicted"/>
<evidence type="ECO:0000256" key="3">
    <source>
        <dbReference type="ARBA" id="ARBA00022692"/>
    </source>
</evidence>